<evidence type="ECO:0000256" key="3">
    <source>
        <dbReference type="ARBA" id="ARBA00022475"/>
    </source>
</evidence>
<dbReference type="PANTHER" id="PTHR30012">
    <property type="entry name" value="GENERAL SECRETION PATHWAY PROTEIN"/>
    <property type="match status" value="1"/>
</dbReference>
<comment type="caution">
    <text evidence="10">The sequence shown here is derived from an EMBL/GenBank/DDBJ whole genome shotgun (WGS) entry which is preliminary data.</text>
</comment>
<feature type="domain" description="Type II secretion system protein GspF" evidence="9">
    <location>
        <begin position="70"/>
        <end position="193"/>
    </location>
</feature>
<dbReference type="InterPro" id="IPR042094">
    <property type="entry name" value="T2SS_GspF_sf"/>
</dbReference>
<evidence type="ECO:0000256" key="8">
    <source>
        <dbReference type="SAM" id="Phobius"/>
    </source>
</evidence>
<dbReference type="InterPro" id="IPR018076">
    <property type="entry name" value="T2SS_GspF_dom"/>
</dbReference>
<evidence type="ECO:0000256" key="2">
    <source>
        <dbReference type="ARBA" id="ARBA00005745"/>
    </source>
</evidence>
<protein>
    <recommendedName>
        <fullName evidence="9">Type II secretion system protein GspF domain-containing protein</fullName>
    </recommendedName>
</protein>
<evidence type="ECO:0000256" key="5">
    <source>
        <dbReference type="ARBA" id="ARBA00022692"/>
    </source>
</evidence>
<dbReference type="Gene3D" id="1.20.81.30">
    <property type="entry name" value="Type II secretion system (T2SS), domain F"/>
    <property type="match status" value="2"/>
</dbReference>
<feature type="non-terminal residue" evidence="10">
    <location>
        <position position="403"/>
    </location>
</feature>
<evidence type="ECO:0000313" key="10">
    <source>
        <dbReference type="EMBL" id="OHA52969.1"/>
    </source>
</evidence>
<reference evidence="10 11" key="1">
    <citation type="journal article" date="2016" name="Nat. Commun.">
        <title>Thousands of microbial genomes shed light on interconnected biogeochemical processes in an aquifer system.</title>
        <authorList>
            <person name="Anantharaman K."/>
            <person name="Brown C.T."/>
            <person name="Hug L.A."/>
            <person name="Sharon I."/>
            <person name="Castelle C.J."/>
            <person name="Probst A.J."/>
            <person name="Thomas B.C."/>
            <person name="Singh A."/>
            <person name="Wilkins M.J."/>
            <person name="Karaoz U."/>
            <person name="Brodie E.L."/>
            <person name="Williams K.H."/>
            <person name="Hubbard S.S."/>
            <person name="Banfield J.F."/>
        </authorList>
    </citation>
    <scope>NUCLEOTIDE SEQUENCE [LARGE SCALE GENOMIC DNA]</scope>
</reference>
<dbReference type="AlphaFoldDB" id="A0A1G2PYW9"/>
<evidence type="ECO:0000256" key="4">
    <source>
        <dbReference type="ARBA" id="ARBA00022519"/>
    </source>
</evidence>
<dbReference type="FunFam" id="1.20.81.30:FF:000001">
    <property type="entry name" value="Type II secretion system protein F"/>
    <property type="match status" value="1"/>
</dbReference>
<feature type="transmembrane region" description="Helical" evidence="8">
    <location>
        <begin position="170"/>
        <end position="192"/>
    </location>
</feature>
<evidence type="ECO:0000256" key="7">
    <source>
        <dbReference type="ARBA" id="ARBA00023136"/>
    </source>
</evidence>
<dbReference type="PANTHER" id="PTHR30012:SF0">
    <property type="entry name" value="TYPE II SECRETION SYSTEM PROTEIN F-RELATED"/>
    <property type="match status" value="1"/>
</dbReference>
<sequence>MPTFIFEASDQGGAIIRGERDAMSVTAVIASLRREELIPIHIEQKGIVGEARGLSIFGSRRLTGLERIIFVRNLRTALRAGLTLLEALDAFIPDADSPALRNLLVRARHNLENGQPLSATFAAMPGVFPPIVVGMLRVGEETGRLEQSLGELNRYLTREYELARTVKSALVYPAILMGMAGTMMFAMLFFIVPNLKKLFSNLGADIAPFTQLLFSVSDAVRYNVVLDIAIVAVVVLGARAFMRSGTGRRFVSLASQRVPALRTVIMMLALVRFTRTMGGSIASGLSAMEAMSIASDTVGDERYRAAIVEAQARVREGAPLAQSLGRSPLFPHFLTSLLAVGERAGSFEEMFLTFADFYEEEAERALKTLMSILEIIILAVLGFIVAFVALSMLYPIYQFFGTL</sequence>
<keyword evidence="4" id="KW-0997">Cell inner membrane</keyword>
<proteinExistence type="inferred from homology"/>
<keyword evidence="5 8" id="KW-0812">Transmembrane</keyword>
<feature type="transmembrane region" description="Helical" evidence="8">
    <location>
        <begin position="372"/>
        <end position="397"/>
    </location>
</feature>
<organism evidence="10 11">
    <name type="scientific">Candidatus Terrybacteria bacterium RIFCSPLOWO2_01_FULL_58_14</name>
    <dbReference type="NCBI Taxonomy" id="1802369"/>
    <lineage>
        <taxon>Bacteria</taxon>
        <taxon>Candidatus Terryibacteriota</taxon>
    </lineage>
</organism>
<keyword evidence="7 8" id="KW-0472">Membrane</keyword>
<evidence type="ECO:0000256" key="6">
    <source>
        <dbReference type="ARBA" id="ARBA00022989"/>
    </source>
</evidence>
<comment type="subcellular location">
    <subcellularLocation>
        <location evidence="1">Cell inner membrane</location>
        <topology evidence="1">Multi-pass membrane protein</topology>
    </subcellularLocation>
</comment>
<gene>
    <name evidence="10" type="ORF">A2991_02495</name>
</gene>
<dbReference type="EMBL" id="MHSZ01000024">
    <property type="protein sequence ID" value="OHA52969.1"/>
    <property type="molecule type" value="Genomic_DNA"/>
</dbReference>
<keyword evidence="3" id="KW-1003">Cell membrane</keyword>
<dbReference type="InterPro" id="IPR003004">
    <property type="entry name" value="GspF/PilC"/>
</dbReference>
<name>A0A1G2PYW9_9BACT</name>
<feature type="domain" description="Type II secretion system protein GspF" evidence="9">
    <location>
        <begin position="273"/>
        <end position="395"/>
    </location>
</feature>
<evidence type="ECO:0000259" key="9">
    <source>
        <dbReference type="Pfam" id="PF00482"/>
    </source>
</evidence>
<dbReference type="GO" id="GO:0005886">
    <property type="term" value="C:plasma membrane"/>
    <property type="evidence" value="ECO:0007669"/>
    <property type="project" value="UniProtKB-SubCell"/>
</dbReference>
<accession>A0A1G2PYW9</accession>
<dbReference type="PRINTS" id="PR00812">
    <property type="entry name" value="BCTERIALGSPF"/>
</dbReference>
<keyword evidence="6 8" id="KW-1133">Transmembrane helix</keyword>
<feature type="transmembrane region" description="Helical" evidence="8">
    <location>
        <begin position="222"/>
        <end position="242"/>
    </location>
</feature>
<comment type="similarity">
    <text evidence="2">Belongs to the GSP F family.</text>
</comment>
<evidence type="ECO:0000256" key="1">
    <source>
        <dbReference type="ARBA" id="ARBA00004429"/>
    </source>
</evidence>
<dbReference type="Proteomes" id="UP000177865">
    <property type="component" value="Unassembled WGS sequence"/>
</dbReference>
<evidence type="ECO:0000313" key="11">
    <source>
        <dbReference type="Proteomes" id="UP000177865"/>
    </source>
</evidence>
<dbReference type="Pfam" id="PF00482">
    <property type="entry name" value="T2SSF"/>
    <property type="match status" value="2"/>
</dbReference>